<evidence type="ECO:0000313" key="4">
    <source>
        <dbReference type="EMBL" id="GAA5068775.1"/>
    </source>
</evidence>
<dbReference type="PANTHER" id="PTHR43625">
    <property type="entry name" value="AFLATOXIN B1 ALDEHYDE REDUCTASE"/>
    <property type="match status" value="1"/>
</dbReference>
<dbReference type="Pfam" id="PF00248">
    <property type="entry name" value="Aldo_ket_red"/>
    <property type="match status" value="1"/>
</dbReference>
<keyword evidence="1" id="KW-0560">Oxidoreductase</keyword>
<proteinExistence type="predicted"/>
<name>A0ABP9L2K7_9NOCA</name>
<dbReference type="EMBL" id="BAABJM010000009">
    <property type="protein sequence ID" value="GAA5068775.1"/>
    <property type="molecule type" value="Genomic_DNA"/>
</dbReference>
<organism evidence="4 5">
    <name type="scientific">Nocardia callitridis</name>
    <dbReference type="NCBI Taxonomy" id="648753"/>
    <lineage>
        <taxon>Bacteria</taxon>
        <taxon>Bacillati</taxon>
        <taxon>Actinomycetota</taxon>
        <taxon>Actinomycetes</taxon>
        <taxon>Mycobacteriales</taxon>
        <taxon>Nocardiaceae</taxon>
        <taxon>Nocardia</taxon>
    </lineage>
</organism>
<dbReference type="PANTHER" id="PTHR43625:SF40">
    <property type="entry name" value="ALDO-KETO REDUCTASE YAKC [NADP(+)]"/>
    <property type="match status" value="1"/>
</dbReference>
<evidence type="ECO:0000313" key="5">
    <source>
        <dbReference type="Proteomes" id="UP001500603"/>
    </source>
</evidence>
<dbReference type="Gene3D" id="3.20.20.100">
    <property type="entry name" value="NADP-dependent oxidoreductase domain"/>
    <property type="match status" value="1"/>
</dbReference>
<feature type="compositionally biased region" description="Polar residues" evidence="2">
    <location>
        <begin position="19"/>
        <end position="30"/>
    </location>
</feature>
<evidence type="ECO:0000259" key="3">
    <source>
        <dbReference type="Pfam" id="PF00248"/>
    </source>
</evidence>
<accession>A0ABP9L2K7</accession>
<dbReference type="SUPFAM" id="SSF51430">
    <property type="entry name" value="NAD(P)-linked oxidoreductase"/>
    <property type="match status" value="1"/>
</dbReference>
<keyword evidence="5" id="KW-1185">Reference proteome</keyword>
<feature type="region of interest" description="Disordered" evidence="2">
    <location>
        <begin position="18"/>
        <end position="44"/>
    </location>
</feature>
<dbReference type="InterPro" id="IPR020471">
    <property type="entry name" value="AKR"/>
</dbReference>
<sequence>MVDIAEDPPLTVIVAQKGTHMTPTDSSDTTAAGKPRPGGSYPLAGRTVSRIGYGAMQLRDRSHAESVAIVRRAIELGVDHIDTAQFYGAANGVLREAIRPFDDVLVASKVGATPDPDGDIPLRLAQRPEELRADIESNLASLGVDQISLVNLRRAEIGPGLRAEGDQLVDLDDQLAVMIALRDEGKIGAIGLSAVRADSLRRALPAGIACVQNAYSLLAREDEEMLTLCTAENIAWVPFFPLGGAYPGLPKVTDEPAVRAAADAATATPSQIGLAWLLHHAPNILLIPGTANPDHLDQNVAAGNITLPPETLATLDAIPSRTGDIDRT</sequence>
<dbReference type="InterPro" id="IPR023210">
    <property type="entry name" value="NADP_OxRdtase_dom"/>
</dbReference>
<dbReference type="PRINTS" id="PR00069">
    <property type="entry name" value="ALDKETRDTASE"/>
</dbReference>
<dbReference type="CDD" id="cd19088">
    <property type="entry name" value="AKR_AKR13B1"/>
    <property type="match status" value="1"/>
</dbReference>
<dbReference type="Proteomes" id="UP001500603">
    <property type="component" value="Unassembled WGS sequence"/>
</dbReference>
<evidence type="ECO:0000256" key="2">
    <source>
        <dbReference type="SAM" id="MobiDB-lite"/>
    </source>
</evidence>
<reference evidence="5" key="1">
    <citation type="journal article" date="2019" name="Int. J. Syst. Evol. Microbiol.">
        <title>The Global Catalogue of Microorganisms (GCM) 10K type strain sequencing project: providing services to taxonomists for standard genome sequencing and annotation.</title>
        <authorList>
            <consortium name="The Broad Institute Genomics Platform"/>
            <consortium name="The Broad Institute Genome Sequencing Center for Infectious Disease"/>
            <person name="Wu L."/>
            <person name="Ma J."/>
        </authorList>
    </citation>
    <scope>NUCLEOTIDE SEQUENCE [LARGE SCALE GENOMIC DNA]</scope>
    <source>
        <strain evidence="5">JCM 18298</strain>
    </source>
</reference>
<gene>
    <name evidence="4" type="ORF">GCM10023318_59460</name>
</gene>
<comment type="caution">
    <text evidence="4">The sequence shown here is derived from an EMBL/GenBank/DDBJ whole genome shotgun (WGS) entry which is preliminary data.</text>
</comment>
<evidence type="ECO:0000256" key="1">
    <source>
        <dbReference type="ARBA" id="ARBA00023002"/>
    </source>
</evidence>
<dbReference type="InterPro" id="IPR036812">
    <property type="entry name" value="NAD(P)_OxRdtase_dom_sf"/>
</dbReference>
<protein>
    <submittedName>
        <fullName evidence="4">Aldo/keto reductase</fullName>
    </submittedName>
</protein>
<dbReference type="InterPro" id="IPR050791">
    <property type="entry name" value="Aldo-Keto_reductase"/>
</dbReference>
<feature type="domain" description="NADP-dependent oxidoreductase" evidence="3">
    <location>
        <begin position="50"/>
        <end position="318"/>
    </location>
</feature>